<dbReference type="PROSITE" id="PS51724">
    <property type="entry name" value="SPOR"/>
    <property type="match status" value="1"/>
</dbReference>
<feature type="compositionally biased region" description="Low complexity" evidence="1">
    <location>
        <begin position="59"/>
        <end position="73"/>
    </location>
</feature>
<evidence type="ECO:0000259" key="2">
    <source>
        <dbReference type="PROSITE" id="PS51724"/>
    </source>
</evidence>
<keyword evidence="4" id="KW-1185">Reference proteome</keyword>
<evidence type="ECO:0000256" key="1">
    <source>
        <dbReference type="SAM" id="MobiDB-lite"/>
    </source>
</evidence>
<dbReference type="EMBL" id="FLMQ01000057">
    <property type="protein sequence ID" value="SBP89527.1"/>
    <property type="molecule type" value="Genomic_DNA"/>
</dbReference>
<proteinExistence type="predicted"/>
<dbReference type="GO" id="GO:0042834">
    <property type="term" value="F:peptidoglycan binding"/>
    <property type="evidence" value="ECO:0007669"/>
    <property type="project" value="InterPro"/>
</dbReference>
<dbReference type="Proteomes" id="UP000214566">
    <property type="component" value="Unassembled WGS sequence"/>
</dbReference>
<protein>
    <recommendedName>
        <fullName evidence="2">SPOR domain-containing protein</fullName>
    </recommendedName>
</protein>
<feature type="domain" description="SPOR" evidence="2">
    <location>
        <begin position="179"/>
        <end position="259"/>
    </location>
</feature>
<gene>
    <name evidence="3" type="ORF">THIARS_80051</name>
</gene>
<sequence>MTDPLDAIQNRLRWINRGILLAAILVLGGLSALAIRTLQGPRTQTKVEKVNLPQVAAHRASAPLASAPAPSHSRAPESGASRPLPARSDSLPANRASRPGSAPALSAPPSASGASSPGRGPSSPAKSDHRTRPAGNASPAPAASPGPSAKKARPQNELGHARVAEPKAPGHHKARLARTCEQVGWYVQVGAFAEDVRFERLRSRLSRAGFETCKAPQTPQNLRLLLVGAYPTRERADQARMRLEKLMGSAGYLRHLPASNHAP</sequence>
<evidence type="ECO:0000313" key="4">
    <source>
        <dbReference type="Proteomes" id="UP000214566"/>
    </source>
</evidence>
<dbReference type="AlphaFoldDB" id="A0A238D8A1"/>
<dbReference type="InterPro" id="IPR007730">
    <property type="entry name" value="SPOR-like_dom"/>
</dbReference>
<name>A0A238D8A1_THIDL</name>
<feature type="compositionally biased region" description="Low complexity" evidence="1">
    <location>
        <begin position="133"/>
        <end position="149"/>
    </location>
</feature>
<dbReference type="Gene3D" id="3.30.70.1070">
    <property type="entry name" value="Sporulation related repeat"/>
    <property type="match status" value="1"/>
</dbReference>
<dbReference type="InterPro" id="IPR036680">
    <property type="entry name" value="SPOR-like_sf"/>
</dbReference>
<feature type="compositionally biased region" description="Low complexity" evidence="1">
    <location>
        <begin position="95"/>
        <end position="125"/>
    </location>
</feature>
<organism evidence="3 4">
    <name type="scientific">Thiomonas delicata</name>
    <name type="common">Thiomonas cuprina</name>
    <dbReference type="NCBI Taxonomy" id="364030"/>
    <lineage>
        <taxon>Bacteria</taxon>
        <taxon>Pseudomonadati</taxon>
        <taxon>Pseudomonadota</taxon>
        <taxon>Betaproteobacteria</taxon>
        <taxon>Burkholderiales</taxon>
        <taxon>Thiomonas</taxon>
    </lineage>
</organism>
<evidence type="ECO:0000313" key="3">
    <source>
        <dbReference type="EMBL" id="SBP89527.1"/>
    </source>
</evidence>
<accession>A0A238D8A1</accession>
<reference evidence="3 4" key="1">
    <citation type="submission" date="2016-06" db="EMBL/GenBank/DDBJ databases">
        <authorList>
            <person name="Kjaerup R.B."/>
            <person name="Dalgaard T.S."/>
            <person name="Juul-Madsen H.R."/>
        </authorList>
    </citation>
    <scope>NUCLEOTIDE SEQUENCE [LARGE SCALE GENOMIC DNA]</scope>
    <source>
        <strain evidence="3 4">DSM 16361</strain>
    </source>
</reference>
<dbReference type="SUPFAM" id="SSF110997">
    <property type="entry name" value="Sporulation related repeat"/>
    <property type="match status" value="1"/>
</dbReference>
<dbReference type="Pfam" id="PF05036">
    <property type="entry name" value="SPOR"/>
    <property type="match status" value="1"/>
</dbReference>
<feature type="region of interest" description="Disordered" evidence="1">
    <location>
        <begin position="59"/>
        <end position="157"/>
    </location>
</feature>